<organism evidence="2 3">
    <name type="scientific">Paenibacillus antibioticophila</name>
    <dbReference type="NCBI Taxonomy" id="1274374"/>
    <lineage>
        <taxon>Bacteria</taxon>
        <taxon>Bacillati</taxon>
        <taxon>Bacillota</taxon>
        <taxon>Bacilli</taxon>
        <taxon>Bacillales</taxon>
        <taxon>Paenibacillaceae</taxon>
        <taxon>Paenibacillus</taxon>
    </lineage>
</organism>
<feature type="compositionally biased region" description="Low complexity" evidence="1">
    <location>
        <begin position="196"/>
        <end position="216"/>
    </location>
</feature>
<gene>
    <name evidence="2" type="ORF">J41TS12_08970</name>
</gene>
<reference evidence="2 3" key="1">
    <citation type="submission" date="2021-03" db="EMBL/GenBank/DDBJ databases">
        <title>Antimicrobial resistance genes in bacteria isolated from Japanese honey, and their potential for conferring macrolide and lincosamide resistance in the American foulbrood pathogen Paenibacillus larvae.</title>
        <authorList>
            <person name="Okamoto M."/>
            <person name="Kumagai M."/>
            <person name="Kanamori H."/>
            <person name="Takamatsu D."/>
        </authorList>
    </citation>
    <scope>NUCLEOTIDE SEQUENCE [LARGE SCALE GENOMIC DNA]</scope>
    <source>
        <strain evidence="2 3">J41TS12</strain>
    </source>
</reference>
<dbReference type="Proteomes" id="UP000681162">
    <property type="component" value="Unassembled WGS sequence"/>
</dbReference>
<keyword evidence="3" id="KW-1185">Reference proteome</keyword>
<feature type="region of interest" description="Disordered" evidence="1">
    <location>
        <begin position="157"/>
        <end position="216"/>
    </location>
</feature>
<feature type="compositionally biased region" description="Low complexity" evidence="1">
    <location>
        <begin position="173"/>
        <end position="187"/>
    </location>
</feature>
<evidence type="ECO:0000313" key="3">
    <source>
        <dbReference type="Proteomes" id="UP000681162"/>
    </source>
</evidence>
<comment type="caution">
    <text evidence="2">The sequence shown here is derived from an EMBL/GenBank/DDBJ whole genome shotgun (WGS) entry which is preliminary data.</text>
</comment>
<evidence type="ECO:0000256" key="1">
    <source>
        <dbReference type="SAM" id="MobiDB-lite"/>
    </source>
</evidence>
<accession>A0A919XN25</accession>
<protein>
    <submittedName>
        <fullName evidence="2">Uncharacterized protein</fullName>
    </submittedName>
</protein>
<dbReference type="EMBL" id="BORR01000003">
    <property type="protein sequence ID" value="GIO36036.1"/>
    <property type="molecule type" value="Genomic_DNA"/>
</dbReference>
<proteinExistence type="predicted"/>
<sequence>MANQEATPKMQENSRLFSSEGKPVRVLSTSLGIALLANAFLIPGEPAMASGSGTSEPTLVEWSSEEVKAYFDQNVDWSLPIQAEEQSGQEETSGGTTIVNHYGGYGGFGWDDLLLYHLLFNTGTNYSSSTWHKNNKGYYPGTTTPYTPRTFSSGSFQSKPVAGSVVPPKTSASTKGSIIRRSTSSKSGGIGGNSGSLGSSSSSKSSSGTSKGFFGG</sequence>
<name>A0A919XN25_9BACL</name>
<evidence type="ECO:0000313" key="2">
    <source>
        <dbReference type="EMBL" id="GIO36036.1"/>
    </source>
</evidence>
<dbReference type="AlphaFoldDB" id="A0A919XN25"/>